<dbReference type="PANTHER" id="PTHR43179:SF7">
    <property type="entry name" value="RHAMNOSYLTRANSFERASE WBBL"/>
    <property type="match status" value="1"/>
</dbReference>
<reference evidence="2" key="1">
    <citation type="journal article" date="2021" name="PeerJ">
        <title>Extensive microbial diversity within the chicken gut microbiome revealed by metagenomics and culture.</title>
        <authorList>
            <person name="Gilroy R."/>
            <person name="Ravi A."/>
            <person name="Getino M."/>
            <person name="Pursley I."/>
            <person name="Horton D.L."/>
            <person name="Alikhan N.F."/>
            <person name="Baker D."/>
            <person name="Gharbi K."/>
            <person name="Hall N."/>
            <person name="Watson M."/>
            <person name="Adriaenssens E.M."/>
            <person name="Foster-Nyarko E."/>
            <person name="Jarju S."/>
            <person name="Secka A."/>
            <person name="Antonio M."/>
            <person name="Oren A."/>
            <person name="Chaudhuri R.R."/>
            <person name="La Ragione R."/>
            <person name="Hildebrand F."/>
            <person name="Pallen M.J."/>
        </authorList>
    </citation>
    <scope>NUCLEOTIDE SEQUENCE</scope>
    <source>
        <strain evidence="2">ChiHecec2B26-12326</strain>
    </source>
</reference>
<sequence>MYEETKLSVIIVNYNVKYFLEQCLRSVRAATVGMDVEVFVVDNHSTDGSIDYLRPQFPEVTFIENSGNPGFAKANNQAIRLCSGEYVLLLNPDTVVGEESLRTLCYQMDEDLTIGAIGVKMLNGHGVFLPESKRSFPSPWVSFCKLFGLSRFFPRSSLFARYSLPYLDCDKSHEVEVLAGAFMLLRHEALDKIGLLDETFFMYGEDIDLSWRMVLGGYKNLYVPERLLHYKGESTKHGDLRYIKAFYGAMLIFYKKYYPKSGWLMRLLIQCAVGLKAGWVVVSGPFRRKRKPARHRRLLVLCREEHFEAVKAACVKAMPSLEFVNLWNLDEERVMSAICRRNQMKGFTDYAFCFPDARYEQMLLFMDKLENKKAIYHIYTKDSGRLVSPGS</sequence>
<accession>A0A9D1XRM4</accession>
<dbReference type="EMBL" id="DXEN01000052">
    <property type="protein sequence ID" value="HIX86258.1"/>
    <property type="molecule type" value="Genomic_DNA"/>
</dbReference>
<dbReference type="InterPro" id="IPR001173">
    <property type="entry name" value="Glyco_trans_2-like"/>
</dbReference>
<organism evidence="2 3">
    <name type="scientific">Candidatus Parabacteroides intestinigallinarum</name>
    <dbReference type="NCBI Taxonomy" id="2838722"/>
    <lineage>
        <taxon>Bacteria</taxon>
        <taxon>Pseudomonadati</taxon>
        <taxon>Bacteroidota</taxon>
        <taxon>Bacteroidia</taxon>
        <taxon>Bacteroidales</taxon>
        <taxon>Tannerellaceae</taxon>
        <taxon>Parabacteroides</taxon>
    </lineage>
</organism>
<reference evidence="2" key="2">
    <citation type="submission" date="2021-04" db="EMBL/GenBank/DDBJ databases">
        <authorList>
            <person name="Gilroy R."/>
        </authorList>
    </citation>
    <scope>NUCLEOTIDE SEQUENCE</scope>
    <source>
        <strain evidence="2">ChiHecec2B26-12326</strain>
    </source>
</reference>
<comment type="caution">
    <text evidence="2">The sequence shown here is derived from an EMBL/GenBank/DDBJ whole genome shotgun (WGS) entry which is preliminary data.</text>
</comment>
<proteinExistence type="predicted"/>
<dbReference type="Pfam" id="PF00535">
    <property type="entry name" value="Glycos_transf_2"/>
    <property type="match status" value="1"/>
</dbReference>
<evidence type="ECO:0000313" key="2">
    <source>
        <dbReference type="EMBL" id="HIX86258.1"/>
    </source>
</evidence>
<evidence type="ECO:0000259" key="1">
    <source>
        <dbReference type="Pfam" id="PF00535"/>
    </source>
</evidence>
<gene>
    <name evidence="2" type="ORF">H9848_06590</name>
</gene>
<dbReference type="SUPFAM" id="SSF53448">
    <property type="entry name" value="Nucleotide-diphospho-sugar transferases"/>
    <property type="match status" value="1"/>
</dbReference>
<protein>
    <submittedName>
        <fullName evidence="2">Glycosyltransferase family 2 protein</fullName>
    </submittedName>
</protein>
<dbReference type="Proteomes" id="UP000823847">
    <property type="component" value="Unassembled WGS sequence"/>
</dbReference>
<feature type="domain" description="Glycosyltransferase 2-like" evidence="1">
    <location>
        <begin position="8"/>
        <end position="193"/>
    </location>
</feature>
<name>A0A9D1XRM4_9BACT</name>
<dbReference type="PANTHER" id="PTHR43179">
    <property type="entry name" value="RHAMNOSYLTRANSFERASE WBBL"/>
    <property type="match status" value="1"/>
</dbReference>
<dbReference type="CDD" id="cd04186">
    <property type="entry name" value="GT_2_like_c"/>
    <property type="match status" value="1"/>
</dbReference>
<dbReference type="Gene3D" id="3.90.550.10">
    <property type="entry name" value="Spore Coat Polysaccharide Biosynthesis Protein SpsA, Chain A"/>
    <property type="match status" value="1"/>
</dbReference>
<evidence type="ECO:0000313" key="3">
    <source>
        <dbReference type="Proteomes" id="UP000823847"/>
    </source>
</evidence>
<dbReference type="AlphaFoldDB" id="A0A9D1XRM4"/>
<dbReference type="InterPro" id="IPR029044">
    <property type="entry name" value="Nucleotide-diphossugar_trans"/>
</dbReference>